<dbReference type="Gene3D" id="3.60.21.10">
    <property type="match status" value="1"/>
</dbReference>
<keyword evidence="3" id="KW-1185">Reference proteome</keyword>
<dbReference type="InterPro" id="IPR050126">
    <property type="entry name" value="Ap4A_hydrolase"/>
</dbReference>
<dbReference type="PANTHER" id="PTHR42850">
    <property type="entry name" value="METALLOPHOSPHOESTERASE"/>
    <property type="match status" value="1"/>
</dbReference>
<name>A0ABP8UVM0_9GAMM</name>
<dbReference type="Pfam" id="PF00149">
    <property type="entry name" value="Metallophos"/>
    <property type="match status" value="1"/>
</dbReference>
<sequence length="332" mass="38305">MEYADSVCHQGYDLIGDVHGCNNTLCRLLAELGYRQVDGIWRHPDRQAVFVGDIVDRGPRIREALRTVRDMVEAGAAQLVMGNHEYNLLAFLTPGAEGSGLEYLRSHTERNCRLVRETLEQFAGHADELADHARWLMSLPLFLEFRRFRVVHACWDPRLIGEFRRRYQRNTIDSEFLQESAVYGSFANRTVDHLLRGIDLPLPDGMTMTSKDGLVRRFFRAAFWQQYPDTLNDVVFQPDPLPPELAGRKLSPDDLERIPYYDPDQPPLFFGHYWRSGTPALIRPNIACLDYSAVKYGKLVAYRMSNERWLKHSHFVWVDVDPDEPFTASAAF</sequence>
<dbReference type="Proteomes" id="UP001500604">
    <property type="component" value="Unassembled WGS sequence"/>
</dbReference>
<evidence type="ECO:0000313" key="2">
    <source>
        <dbReference type="EMBL" id="GAA4647958.1"/>
    </source>
</evidence>
<accession>A0ABP8UVM0</accession>
<comment type="caution">
    <text evidence="2">The sequence shown here is derived from an EMBL/GenBank/DDBJ whole genome shotgun (WGS) entry which is preliminary data.</text>
</comment>
<proteinExistence type="predicted"/>
<evidence type="ECO:0000259" key="1">
    <source>
        <dbReference type="Pfam" id="PF00149"/>
    </source>
</evidence>
<evidence type="ECO:0000313" key="3">
    <source>
        <dbReference type="Proteomes" id="UP001500604"/>
    </source>
</evidence>
<dbReference type="EMBL" id="BAABFL010000016">
    <property type="protein sequence ID" value="GAA4647958.1"/>
    <property type="molecule type" value="Genomic_DNA"/>
</dbReference>
<dbReference type="RefSeq" id="WP_345192988.1">
    <property type="nucleotide sequence ID" value="NZ_BAABFL010000016.1"/>
</dbReference>
<dbReference type="InterPro" id="IPR029052">
    <property type="entry name" value="Metallo-depent_PP-like"/>
</dbReference>
<organism evidence="2 3">
    <name type="scientific">Kistimonas scapharcae</name>
    <dbReference type="NCBI Taxonomy" id="1036133"/>
    <lineage>
        <taxon>Bacteria</taxon>
        <taxon>Pseudomonadati</taxon>
        <taxon>Pseudomonadota</taxon>
        <taxon>Gammaproteobacteria</taxon>
        <taxon>Oceanospirillales</taxon>
        <taxon>Endozoicomonadaceae</taxon>
        <taxon>Kistimonas</taxon>
    </lineage>
</organism>
<dbReference type="SUPFAM" id="SSF56300">
    <property type="entry name" value="Metallo-dependent phosphatases"/>
    <property type="match status" value="1"/>
</dbReference>
<feature type="domain" description="Calcineurin-like phosphoesterase" evidence="1">
    <location>
        <begin position="14"/>
        <end position="91"/>
    </location>
</feature>
<gene>
    <name evidence="2" type="ORF">GCM10023116_02200</name>
</gene>
<dbReference type="InterPro" id="IPR004843">
    <property type="entry name" value="Calcineurin-like_PHP"/>
</dbReference>
<dbReference type="PANTHER" id="PTHR42850:SF7">
    <property type="entry name" value="BIS(5'-NUCLEOSYL)-TETRAPHOSPHATASE PRPE [ASYMMETRICAL]"/>
    <property type="match status" value="1"/>
</dbReference>
<reference evidence="3" key="1">
    <citation type="journal article" date="2019" name="Int. J. Syst. Evol. Microbiol.">
        <title>The Global Catalogue of Microorganisms (GCM) 10K type strain sequencing project: providing services to taxonomists for standard genome sequencing and annotation.</title>
        <authorList>
            <consortium name="The Broad Institute Genomics Platform"/>
            <consortium name="The Broad Institute Genome Sequencing Center for Infectious Disease"/>
            <person name="Wu L."/>
            <person name="Ma J."/>
        </authorList>
    </citation>
    <scope>NUCLEOTIDE SEQUENCE [LARGE SCALE GENOMIC DNA]</scope>
    <source>
        <strain evidence="3">JCM 17805</strain>
    </source>
</reference>
<protein>
    <submittedName>
        <fullName evidence="2">Metallophosphoesterase</fullName>
    </submittedName>
</protein>